<dbReference type="RefSeq" id="WP_317957591.1">
    <property type="nucleotide sequence ID" value="NZ_BSKO01000001.1"/>
</dbReference>
<dbReference type="EMBL" id="BSKO01000001">
    <property type="protein sequence ID" value="GLO64482.1"/>
    <property type="molecule type" value="Genomic_DNA"/>
</dbReference>
<dbReference type="Gene3D" id="1.20.1270.180">
    <property type="match status" value="1"/>
</dbReference>
<dbReference type="PANTHER" id="PTHR39176:SF1">
    <property type="entry name" value="PERIPLASMIC PROTEIN"/>
    <property type="match status" value="1"/>
</dbReference>
<evidence type="ECO:0000256" key="2">
    <source>
        <dbReference type="SAM" id="SignalP"/>
    </source>
</evidence>
<name>A0ABQ5TJ43_9BACI</name>
<protein>
    <recommendedName>
        <fullName evidence="3">Lysozyme inhibitor LprI-like N-terminal domain-containing protein</fullName>
    </recommendedName>
</protein>
<dbReference type="Proteomes" id="UP001275436">
    <property type="component" value="Unassembled WGS sequence"/>
</dbReference>
<evidence type="ECO:0000313" key="4">
    <source>
        <dbReference type="EMBL" id="GLO64482.1"/>
    </source>
</evidence>
<gene>
    <name evidence="4" type="ORF">MACH08_02660</name>
</gene>
<dbReference type="InterPro" id="IPR009739">
    <property type="entry name" value="LprI-like_N"/>
</dbReference>
<organism evidence="4 5">
    <name type="scientific">Oceanobacillus kimchii</name>
    <dbReference type="NCBI Taxonomy" id="746691"/>
    <lineage>
        <taxon>Bacteria</taxon>
        <taxon>Bacillati</taxon>
        <taxon>Bacillota</taxon>
        <taxon>Bacilli</taxon>
        <taxon>Bacillales</taxon>
        <taxon>Bacillaceae</taxon>
        <taxon>Oceanobacillus</taxon>
    </lineage>
</organism>
<feature type="signal peptide" evidence="2">
    <location>
        <begin position="1"/>
        <end position="20"/>
    </location>
</feature>
<dbReference type="PANTHER" id="PTHR39176">
    <property type="entry name" value="PERIPLASMIC PROTEIN-RELATED"/>
    <property type="match status" value="1"/>
</dbReference>
<evidence type="ECO:0000256" key="1">
    <source>
        <dbReference type="SAM" id="MobiDB-lite"/>
    </source>
</evidence>
<feature type="chain" id="PRO_5046345860" description="Lysozyme inhibitor LprI-like N-terminal domain-containing protein" evidence="2">
    <location>
        <begin position="21"/>
        <end position="219"/>
    </location>
</feature>
<sequence length="219" mass="24991">MNSKYTNLLGIVLITIAITAGCNTSAEESNGTDNTEQNHSSNQASPDSNHTSSPTDALEEETDRDTSDSDTIVQKNNPNTAGKIEEKSDEETGNSTNNIQSLKEEYLEKLYKTKKETDKIRKESEDDITYALKKVEGDRYDVWDGLLNEIYGILEVQLSTKEMEALRVEQREWLEYRDNTAKEASLVYENGTMEQLEYVTVQNNLTEERCFQLVEEYMK</sequence>
<accession>A0ABQ5TJ43</accession>
<feature type="region of interest" description="Disordered" evidence="1">
    <location>
        <begin position="24"/>
        <end position="101"/>
    </location>
</feature>
<feature type="domain" description="Lysozyme inhibitor LprI-like N-terminal" evidence="3">
    <location>
        <begin position="123"/>
        <end position="213"/>
    </location>
</feature>
<keyword evidence="5" id="KW-1185">Reference proteome</keyword>
<dbReference type="PROSITE" id="PS51257">
    <property type="entry name" value="PROKAR_LIPOPROTEIN"/>
    <property type="match status" value="1"/>
</dbReference>
<evidence type="ECO:0000313" key="5">
    <source>
        <dbReference type="Proteomes" id="UP001275436"/>
    </source>
</evidence>
<dbReference type="Pfam" id="PF07007">
    <property type="entry name" value="LprI"/>
    <property type="match status" value="1"/>
</dbReference>
<feature type="compositionally biased region" description="Polar residues" evidence="1">
    <location>
        <begin position="24"/>
        <end position="55"/>
    </location>
</feature>
<comment type="caution">
    <text evidence="4">The sequence shown here is derived from an EMBL/GenBank/DDBJ whole genome shotgun (WGS) entry which is preliminary data.</text>
</comment>
<reference evidence="4 5" key="1">
    <citation type="submission" date="2023-02" db="EMBL/GenBank/DDBJ databases">
        <title>Oceanobacillus kimchii IFOP_LL358 isolated form Alexandrium catenella lab strain.</title>
        <authorList>
            <person name="Gajardo G."/>
            <person name="Ueki S."/>
            <person name="Maruyama F."/>
        </authorList>
    </citation>
    <scope>NUCLEOTIDE SEQUENCE [LARGE SCALE GENOMIC DNA]</scope>
    <source>
        <strain evidence="4 5">IFOP_LL358</strain>
    </source>
</reference>
<evidence type="ECO:0000259" key="3">
    <source>
        <dbReference type="Pfam" id="PF07007"/>
    </source>
</evidence>
<proteinExistence type="predicted"/>
<keyword evidence="2" id="KW-0732">Signal</keyword>